<keyword evidence="12" id="KW-0902">Two-component regulatory system</keyword>
<keyword evidence="11 15" id="KW-1133">Transmembrane helix</keyword>
<evidence type="ECO:0000256" key="1">
    <source>
        <dbReference type="ARBA" id="ARBA00000085"/>
    </source>
</evidence>
<keyword evidence="7 15" id="KW-0812">Transmembrane</keyword>
<dbReference type="SMART" id="SM00387">
    <property type="entry name" value="HATPase_c"/>
    <property type="match status" value="1"/>
</dbReference>
<dbReference type="SMART" id="SM00388">
    <property type="entry name" value="HisKA"/>
    <property type="match status" value="1"/>
</dbReference>
<dbReference type="InterPro" id="IPR036890">
    <property type="entry name" value="HATPase_C_sf"/>
</dbReference>
<reference evidence="17 18" key="1">
    <citation type="journal article" date="2021" name="J. Biosci. Bioeng.">
        <title>Identification and characterization of a chc gene cluster responsible for the aromatization pathway of cyclohexanecarboxylate degradation in Sinomonas cyclohexanicum ATCC 51369.</title>
        <authorList>
            <person name="Yamamoto T."/>
            <person name="Hasegawa Y."/>
            <person name="Lau P.C.K."/>
            <person name="Iwaki H."/>
        </authorList>
    </citation>
    <scope>NUCLEOTIDE SEQUENCE [LARGE SCALE GENOMIC DNA]</scope>
    <source>
        <strain evidence="17 18">ATCC 51369</strain>
    </source>
</reference>
<evidence type="ECO:0000256" key="7">
    <source>
        <dbReference type="ARBA" id="ARBA00022692"/>
    </source>
</evidence>
<evidence type="ECO:0000313" key="18">
    <source>
        <dbReference type="Proteomes" id="UP001319861"/>
    </source>
</evidence>
<dbReference type="CDD" id="cd00075">
    <property type="entry name" value="HATPase"/>
    <property type="match status" value="1"/>
</dbReference>
<evidence type="ECO:0000256" key="14">
    <source>
        <dbReference type="SAM" id="MobiDB-lite"/>
    </source>
</evidence>
<evidence type="ECO:0000256" key="3">
    <source>
        <dbReference type="ARBA" id="ARBA00004236"/>
    </source>
</evidence>
<dbReference type="EMBL" id="AP024525">
    <property type="protein sequence ID" value="BCT77241.1"/>
    <property type="molecule type" value="Genomic_DNA"/>
</dbReference>
<dbReference type="CDD" id="cd00082">
    <property type="entry name" value="HisKA"/>
    <property type="match status" value="1"/>
</dbReference>
<comment type="subcellular location">
    <subcellularLocation>
        <location evidence="3">Cell membrane</location>
    </subcellularLocation>
    <subcellularLocation>
        <location evidence="2">Membrane</location>
        <topology evidence="2">Multi-pass membrane protein</topology>
    </subcellularLocation>
</comment>
<accession>A0ABN6FKD6</accession>
<evidence type="ECO:0000256" key="2">
    <source>
        <dbReference type="ARBA" id="ARBA00004141"/>
    </source>
</evidence>
<comment type="catalytic activity">
    <reaction evidence="1">
        <text>ATP + protein L-histidine = ADP + protein N-phospho-L-histidine.</text>
        <dbReference type="EC" id="2.7.13.3"/>
    </reaction>
</comment>
<keyword evidence="9" id="KW-0418">Kinase</keyword>
<feature type="domain" description="Histidine kinase" evidence="16">
    <location>
        <begin position="299"/>
        <end position="513"/>
    </location>
</feature>
<dbReference type="PANTHER" id="PTHR45569">
    <property type="entry name" value="SENSOR PROTEIN KDPD"/>
    <property type="match status" value="1"/>
</dbReference>
<keyword evidence="10" id="KW-0067">ATP-binding</keyword>
<keyword evidence="13 15" id="KW-0472">Membrane</keyword>
<evidence type="ECO:0000256" key="8">
    <source>
        <dbReference type="ARBA" id="ARBA00022741"/>
    </source>
</evidence>
<evidence type="ECO:0000313" key="17">
    <source>
        <dbReference type="EMBL" id="BCT77241.1"/>
    </source>
</evidence>
<keyword evidence="5" id="KW-0597">Phosphoprotein</keyword>
<dbReference type="PANTHER" id="PTHR45569:SF1">
    <property type="entry name" value="SENSOR PROTEIN KDPD"/>
    <property type="match status" value="1"/>
</dbReference>
<evidence type="ECO:0000256" key="9">
    <source>
        <dbReference type="ARBA" id="ARBA00022777"/>
    </source>
</evidence>
<dbReference type="Pfam" id="PF13493">
    <property type="entry name" value="DUF4118"/>
    <property type="match status" value="1"/>
</dbReference>
<keyword evidence="8" id="KW-0547">Nucleotide-binding</keyword>
<keyword evidence="6" id="KW-0808">Transferase</keyword>
<feature type="transmembrane region" description="Helical" evidence="15">
    <location>
        <begin position="28"/>
        <end position="46"/>
    </location>
</feature>
<dbReference type="InterPro" id="IPR005467">
    <property type="entry name" value="His_kinase_dom"/>
</dbReference>
<evidence type="ECO:0000256" key="12">
    <source>
        <dbReference type="ARBA" id="ARBA00023012"/>
    </source>
</evidence>
<dbReference type="SUPFAM" id="SSF47384">
    <property type="entry name" value="Homodimeric domain of signal transducing histidine kinase"/>
    <property type="match status" value="1"/>
</dbReference>
<name>A0ABN6FKD6_SINCY</name>
<evidence type="ECO:0000256" key="15">
    <source>
        <dbReference type="SAM" id="Phobius"/>
    </source>
</evidence>
<evidence type="ECO:0000256" key="5">
    <source>
        <dbReference type="ARBA" id="ARBA00022553"/>
    </source>
</evidence>
<sequence>MNQRIPLLPAPGNRLRLTELWVLDRRRTVVGLVLAIVVPPLVQLLLDPLVAPDRAGRGITLAILVQLLAVVLVALVGGLLPAVLAAVVASLALNWFATEPVGSFSVARPQALLELGVFVVVACAVALAVGAATRRYEQATRAQAEAAAMSELALGILGSSGGIDEFLERVRATLGLRAVTLLARRAGAAADDAGPVTSGAAVRRGRVVAESAVAEWDVVGTAGEAPPVSYAAADDSVAPDGYYTLLAGGHPLDDGQRRTLAAFGVYLVAMRERAQLAHSREANRRLEEGNSIRTAILQAVSHDLRTPLAGIKLSVSSLRQPSVAFTPDEESELLGTIEDYTDRLTHVVANLLDMSRISADNVRPLLRAVAWRDVLPRGLAGQERVVDLIPANAPAVEADPVLLERVIANLVENALRYAPGGAVELMARSGTEDSGGRPCGVLRVVDHGEGIPPEDLLAVFRPFQRLGDDTAKGGVGLGLAVAKGFVEAMGGRIEAEETPGGGLTMSVSLPLSDGPARPQPHGVAG</sequence>
<dbReference type="EC" id="2.7.13.3" evidence="4"/>
<organism evidence="17 18">
    <name type="scientific">Sinomonas cyclohexanicum</name>
    <name type="common">Corynebacterium cyclohexanicum</name>
    <dbReference type="NCBI Taxonomy" id="322009"/>
    <lineage>
        <taxon>Bacteria</taxon>
        <taxon>Bacillati</taxon>
        <taxon>Actinomycetota</taxon>
        <taxon>Actinomycetes</taxon>
        <taxon>Micrococcales</taxon>
        <taxon>Micrococcaceae</taxon>
        <taxon>Sinomonas</taxon>
    </lineage>
</organism>
<dbReference type="InterPro" id="IPR004358">
    <property type="entry name" value="Sig_transdc_His_kin-like_C"/>
</dbReference>
<evidence type="ECO:0000256" key="4">
    <source>
        <dbReference type="ARBA" id="ARBA00012438"/>
    </source>
</evidence>
<dbReference type="PRINTS" id="PR00344">
    <property type="entry name" value="BCTRLSENSOR"/>
</dbReference>
<dbReference type="InterPro" id="IPR036097">
    <property type="entry name" value="HisK_dim/P_sf"/>
</dbReference>
<dbReference type="PROSITE" id="PS50109">
    <property type="entry name" value="HIS_KIN"/>
    <property type="match status" value="1"/>
</dbReference>
<feature type="transmembrane region" description="Helical" evidence="15">
    <location>
        <begin position="111"/>
        <end position="132"/>
    </location>
</feature>
<dbReference type="Proteomes" id="UP001319861">
    <property type="component" value="Chromosome"/>
</dbReference>
<dbReference type="SUPFAM" id="SSF55874">
    <property type="entry name" value="ATPase domain of HSP90 chaperone/DNA topoisomerase II/histidine kinase"/>
    <property type="match status" value="1"/>
</dbReference>
<dbReference type="Pfam" id="PF00512">
    <property type="entry name" value="HisKA"/>
    <property type="match status" value="1"/>
</dbReference>
<evidence type="ECO:0000256" key="6">
    <source>
        <dbReference type="ARBA" id="ARBA00022679"/>
    </source>
</evidence>
<evidence type="ECO:0000256" key="10">
    <source>
        <dbReference type="ARBA" id="ARBA00022840"/>
    </source>
</evidence>
<evidence type="ECO:0000256" key="13">
    <source>
        <dbReference type="ARBA" id="ARBA00023136"/>
    </source>
</evidence>
<dbReference type="InterPro" id="IPR038318">
    <property type="entry name" value="KdpD_sf"/>
</dbReference>
<evidence type="ECO:0000256" key="11">
    <source>
        <dbReference type="ARBA" id="ARBA00022989"/>
    </source>
</evidence>
<dbReference type="Gene3D" id="1.10.287.130">
    <property type="match status" value="1"/>
</dbReference>
<dbReference type="Pfam" id="PF02518">
    <property type="entry name" value="HATPase_c"/>
    <property type="match status" value="1"/>
</dbReference>
<dbReference type="InterPro" id="IPR003594">
    <property type="entry name" value="HATPase_dom"/>
</dbReference>
<proteinExistence type="predicted"/>
<dbReference type="RefSeq" id="WP_229229962.1">
    <property type="nucleotide sequence ID" value="NZ_AP024525.1"/>
</dbReference>
<gene>
    <name evidence="17" type="ORF">SCMU_30830</name>
</gene>
<dbReference type="InterPro" id="IPR003661">
    <property type="entry name" value="HisK_dim/P_dom"/>
</dbReference>
<dbReference type="InterPro" id="IPR052023">
    <property type="entry name" value="Histidine_kinase_KdpD"/>
</dbReference>
<feature type="region of interest" description="Disordered" evidence="14">
    <location>
        <begin position="496"/>
        <end position="525"/>
    </location>
</feature>
<keyword evidence="18" id="KW-1185">Reference proteome</keyword>
<dbReference type="Gene3D" id="1.20.120.620">
    <property type="entry name" value="Backbone structure of the membrane domain of e. Coli histidine kinase receptor kdpd"/>
    <property type="match status" value="1"/>
</dbReference>
<evidence type="ECO:0000259" key="16">
    <source>
        <dbReference type="PROSITE" id="PS50109"/>
    </source>
</evidence>
<protein>
    <recommendedName>
        <fullName evidence="4">histidine kinase</fullName>
        <ecNumber evidence="4">2.7.13.3</ecNumber>
    </recommendedName>
</protein>
<feature type="transmembrane region" description="Helical" evidence="15">
    <location>
        <begin position="58"/>
        <end position="91"/>
    </location>
</feature>
<dbReference type="Gene3D" id="3.30.565.10">
    <property type="entry name" value="Histidine kinase-like ATPase, C-terminal domain"/>
    <property type="match status" value="1"/>
</dbReference>
<dbReference type="InterPro" id="IPR025201">
    <property type="entry name" value="KdpD_TM"/>
</dbReference>